<reference evidence="4 5" key="1">
    <citation type="submission" date="2017-09" db="EMBL/GenBank/DDBJ databases">
        <authorList>
            <person name="Ehlers B."/>
            <person name="Leendertz F.H."/>
        </authorList>
    </citation>
    <scope>NUCLEOTIDE SEQUENCE [LARGE SCALE GENOMIC DNA]</scope>
    <source>
        <strain evidence="4 5">CGMCC 1.10978</strain>
    </source>
</reference>
<organism evidence="4 5">
    <name type="scientific">Pseudoxanthomonas wuyuanensis</name>
    <dbReference type="NCBI Taxonomy" id="1073196"/>
    <lineage>
        <taxon>Bacteria</taxon>
        <taxon>Pseudomonadati</taxon>
        <taxon>Pseudomonadota</taxon>
        <taxon>Gammaproteobacteria</taxon>
        <taxon>Lysobacterales</taxon>
        <taxon>Lysobacteraceae</taxon>
        <taxon>Pseudoxanthomonas</taxon>
    </lineage>
</organism>
<dbReference type="PANTHER" id="PTHR30093:SF47">
    <property type="entry name" value="TYPE IV PILUS NON-CORE MINOR PILIN PILE"/>
    <property type="match status" value="1"/>
</dbReference>
<dbReference type="SUPFAM" id="SSF54523">
    <property type="entry name" value="Pili subunits"/>
    <property type="match status" value="1"/>
</dbReference>
<keyword evidence="1" id="KW-0488">Methylation</keyword>
<dbReference type="PROSITE" id="PS00409">
    <property type="entry name" value="PROKAR_NTER_METHYL"/>
    <property type="match status" value="1"/>
</dbReference>
<evidence type="ECO:0000256" key="2">
    <source>
        <dbReference type="SAM" id="MobiDB-lite"/>
    </source>
</evidence>
<dbReference type="PRINTS" id="PR00813">
    <property type="entry name" value="BCTERIALGSPG"/>
</dbReference>
<dbReference type="NCBIfam" id="TIGR02532">
    <property type="entry name" value="IV_pilin_GFxxxE"/>
    <property type="match status" value="1"/>
</dbReference>
<accession>A0A286CZ27</accession>
<dbReference type="Proteomes" id="UP000219374">
    <property type="component" value="Unassembled WGS sequence"/>
</dbReference>
<keyword evidence="3" id="KW-1133">Transmembrane helix</keyword>
<dbReference type="InterPro" id="IPR012902">
    <property type="entry name" value="N_methyl_site"/>
</dbReference>
<dbReference type="OrthoDB" id="9795612at2"/>
<proteinExistence type="predicted"/>
<feature type="transmembrane region" description="Helical" evidence="3">
    <location>
        <begin position="6"/>
        <end position="25"/>
    </location>
</feature>
<keyword evidence="3" id="KW-0812">Transmembrane</keyword>
<dbReference type="InterPro" id="IPR000983">
    <property type="entry name" value="Bac_GSPG_pilin"/>
</dbReference>
<evidence type="ECO:0000256" key="1">
    <source>
        <dbReference type="ARBA" id="ARBA00022481"/>
    </source>
</evidence>
<dbReference type="PANTHER" id="PTHR30093">
    <property type="entry name" value="GENERAL SECRETION PATHWAY PROTEIN G"/>
    <property type="match status" value="1"/>
</dbReference>
<dbReference type="Pfam" id="PF07963">
    <property type="entry name" value="N_methyl"/>
    <property type="match status" value="1"/>
</dbReference>
<feature type="region of interest" description="Disordered" evidence="2">
    <location>
        <begin position="85"/>
        <end position="105"/>
    </location>
</feature>
<dbReference type="GO" id="GO:0015627">
    <property type="term" value="C:type II protein secretion system complex"/>
    <property type="evidence" value="ECO:0007669"/>
    <property type="project" value="InterPro"/>
</dbReference>
<dbReference type="AlphaFoldDB" id="A0A286CZ27"/>
<evidence type="ECO:0000256" key="3">
    <source>
        <dbReference type="SAM" id="Phobius"/>
    </source>
</evidence>
<keyword evidence="3" id="KW-0472">Membrane</keyword>
<protein>
    <submittedName>
        <fullName evidence="4">Type II secretion system protein G (GspG)</fullName>
    </submittedName>
</protein>
<name>A0A286CZ27_9GAMM</name>
<dbReference type="Gene3D" id="3.30.700.10">
    <property type="entry name" value="Glycoprotein, Type 4 Pilin"/>
    <property type="match status" value="1"/>
</dbReference>
<dbReference type="EMBL" id="OCND01000001">
    <property type="protein sequence ID" value="SOD51624.1"/>
    <property type="molecule type" value="Genomic_DNA"/>
</dbReference>
<keyword evidence="5" id="KW-1185">Reference proteome</keyword>
<dbReference type="GO" id="GO:0015628">
    <property type="term" value="P:protein secretion by the type II secretion system"/>
    <property type="evidence" value="ECO:0007669"/>
    <property type="project" value="InterPro"/>
</dbReference>
<evidence type="ECO:0000313" key="5">
    <source>
        <dbReference type="Proteomes" id="UP000219374"/>
    </source>
</evidence>
<sequence>MSRGFSLIELIVVVAIIALLLVVALPRYQSSLDRAEFVALSSSLRTMRESIDRFHEDKGRYPQNLEELVEEKYLREIPLDPITDSKTTWLPMEDTSEGRGGMSDVRSGAKGVALNGVSYTNLAP</sequence>
<dbReference type="InterPro" id="IPR045584">
    <property type="entry name" value="Pilin-like"/>
</dbReference>
<gene>
    <name evidence="4" type="ORF">SAMN06296416_101750</name>
</gene>
<evidence type="ECO:0000313" key="4">
    <source>
        <dbReference type="EMBL" id="SOD51624.1"/>
    </source>
</evidence>